<feature type="compositionally biased region" description="Low complexity" evidence="1">
    <location>
        <begin position="55"/>
        <end position="68"/>
    </location>
</feature>
<reference evidence="2" key="1">
    <citation type="journal article" date="2020" name="Cell">
        <title>Large-Scale Comparative Analyses of Tick Genomes Elucidate Their Genetic Diversity and Vector Capacities.</title>
        <authorList>
            <consortium name="Tick Genome and Microbiome Consortium (TIGMIC)"/>
            <person name="Jia N."/>
            <person name="Wang J."/>
            <person name="Shi W."/>
            <person name="Du L."/>
            <person name="Sun Y."/>
            <person name="Zhan W."/>
            <person name="Jiang J.F."/>
            <person name="Wang Q."/>
            <person name="Zhang B."/>
            <person name="Ji P."/>
            <person name="Bell-Sakyi L."/>
            <person name="Cui X.M."/>
            <person name="Yuan T.T."/>
            <person name="Jiang B.G."/>
            <person name="Yang W.F."/>
            <person name="Lam T.T."/>
            <person name="Chang Q.C."/>
            <person name="Ding S.J."/>
            <person name="Wang X.J."/>
            <person name="Zhu J.G."/>
            <person name="Ruan X.D."/>
            <person name="Zhao L."/>
            <person name="Wei J.T."/>
            <person name="Ye R.Z."/>
            <person name="Que T.C."/>
            <person name="Du C.H."/>
            <person name="Zhou Y.H."/>
            <person name="Cheng J.X."/>
            <person name="Dai P.F."/>
            <person name="Guo W.B."/>
            <person name="Han X.H."/>
            <person name="Huang E.J."/>
            <person name="Li L.F."/>
            <person name="Wei W."/>
            <person name="Gao Y.C."/>
            <person name="Liu J.Z."/>
            <person name="Shao H.Z."/>
            <person name="Wang X."/>
            <person name="Wang C.C."/>
            <person name="Yang T.C."/>
            <person name="Huo Q.B."/>
            <person name="Li W."/>
            <person name="Chen H.Y."/>
            <person name="Chen S.E."/>
            <person name="Zhou L.G."/>
            <person name="Ni X.B."/>
            <person name="Tian J.H."/>
            <person name="Sheng Y."/>
            <person name="Liu T."/>
            <person name="Pan Y.S."/>
            <person name="Xia L.Y."/>
            <person name="Li J."/>
            <person name="Zhao F."/>
            <person name="Cao W.C."/>
        </authorList>
    </citation>
    <scope>NUCLEOTIDE SEQUENCE</scope>
    <source>
        <strain evidence="2">Rsan-2018</strain>
    </source>
</reference>
<evidence type="ECO:0008006" key="4">
    <source>
        <dbReference type="Google" id="ProtNLM"/>
    </source>
</evidence>
<dbReference type="VEuPathDB" id="VectorBase:RSAN_031839"/>
<comment type="caution">
    <text evidence="2">The sequence shown here is derived from an EMBL/GenBank/DDBJ whole genome shotgun (WGS) entry which is preliminary data.</text>
</comment>
<reference evidence="2" key="2">
    <citation type="submission" date="2021-09" db="EMBL/GenBank/DDBJ databases">
        <authorList>
            <person name="Jia N."/>
            <person name="Wang J."/>
            <person name="Shi W."/>
            <person name="Du L."/>
            <person name="Sun Y."/>
            <person name="Zhan W."/>
            <person name="Jiang J."/>
            <person name="Wang Q."/>
            <person name="Zhang B."/>
            <person name="Ji P."/>
            <person name="Sakyi L.B."/>
            <person name="Cui X."/>
            <person name="Yuan T."/>
            <person name="Jiang B."/>
            <person name="Yang W."/>
            <person name="Lam T.T.-Y."/>
            <person name="Chang Q."/>
            <person name="Ding S."/>
            <person name="Wang X."/>
            <person name="Zhu J."/>
            <person name="Ruan X."/>
            <person name="Zhao L."/>
            <person name="Wei J."/>
            <person name="Que T."/>
            <person name="Du C."/>
            <person name="Cheng J."/>
            <person name="Dai P."/>
            <person name="Han X."/>
            <person name="Huang E."/>
            <person name="Gao Y."/>
            <person name="Liu J."/>
            <person name="Shao H."/>
            <person name="Ye R."/>
            <person name="Li L."/>
            <person name="Wei W."/>
            <person name="Wang X."/>
            <person name="Wang C."/>
            <person name="Huo Q."/>
            <person name="Li W."/>
            <person name="Guo W."/>
            <person name="Chen H."/>
            <person name="Chen S."/>
            <person name="Zhou L."/>
            <person name="Zhou L."/>
            <person name="Ni X."/>
            <person name="Tian J."/>
            <person name="Zhou Y."/>
            <person name="Sheng Y."/>
            <person name="Liu T."/>
            <person name="Pan Y."/>
            <person name="Xia L."/>
            <person name="Li J."/>
            <person name="Zhao F."/>
            <person name="Cao W."/>
        </authorList>
    </citation>
    <scope>NUCLEOTIDE SEQUENCE</scope>
    <source>
        <strain evidence="2">Rsan-2018</strain>
        <tissue evidence="2">Larvae</tissue>
    </source>
</reference>
<evidence type="ECO:0000313" key="2">
    <source>
        <dbReference type="EMBL" id="KAH7975649.1"/>
    </source>
</evidence>
<feature type="compositionally biased region" description="Basic and acidic residues" evidence="1">
    <location>
        <begin position="1"/>
        <end position="22"/>
    </location>
</feature>
<dbReference type="Proteomes" id="UP000821837">
    <property type="component" value="Chromosome 10"/>
</dbReference>
<feature type="compositionally biased region" description="Basic and acidic residues" evidence="1">
    <location>
        <begin position="285"/>
        <end position="294"/>
    </location>
</feature>
<evidence type="ECO:0000256" key="1">
    <source>
        <dbReference type="SAM" id="MobiDB-lite"/>
    </source>
</evidence>
<dbReference type="GO" id="GO:0003676">
    <property type="term" value="F:nucleic acid binding"/>
    <property type="evidence" value="ECO:0007669"/>
    <property type="project" value="InterPro"/>
</dbReference>
<dbReference type="EMBL" id="JABSTV010001246">
    <property type="protein sequence ID" value="KAH7975649.1"/>
    <property type="molecule type" value="Genomic_DNA"/>
</dbReference>
<keyword evidence="3" id="KW-1185">Reference proteome</keyword>
<dbReference type="InterPro" id="IPR035979">
    <property type="entry name" value="RBD_domain_sf"/>
</dbReference>
<name>A0A9D4QEE2_RHISA</name>
<feature type="compositionally biased region" description="Polar residues" evidence="1">
    <location>
        <begin position="40"/>
        <end position="54"/>
    </location>
</feature>
<dbReference type="SUPFAM" id="SSF54928">
    <property type="entry name" value="RNA-binding domain, RBD"/>
    <property type="match status" value="1"/>
</dbReference>
<protein>
    <recommendedName>
        <fullName evidence="4">RRM domain-containing protein</fullName>
    </recommendedName>
</protein>
<feature type="region of interest" description="Disordered" evidence="1">
    <location>
        <begin position="271"/>
        <end position="329"/>
    </location>
</feature>
<feature type="region of interest" description="Disordered" evidence="1">
    <location>
        <begin position="1"/>
        <end position="23"/>
    </location>
</feature>
<gene>
    <name evidence="2" type="ORF">HPB52_004034</name>
</gene>
<proteinExistence type="predicted"/>
<feature type="region of interest" description="Disordered" evidence="1">
    <location>
        <begin position="39"/>
        <end position="90"/>
    </location>
</feature>
<evidence type="ECO:0000313" key="3">
    <source>
        <dbReference type="Proteomes" id="UP000821837"/>
    </source>
</evidence>
<dbReference type="AlphaFoldDB" id="A0A9D4QEE2"/>
<sequence length="329" mass="36313">MADQKIDVQELRQREADTEEWARNTSQMTLQCEYVVGPESSETGYSTSWQCRPGTSTDSTSTSTSSSSLNRNHSASRKREIADCEPGTSAGKKLRLSDHIPESFVLDYETRDTCTLRLSNFAEGVADVDVDGVCWDAVEVTHKFRGTRLKCSFARYESEDKAIEAVRYLKDVELKGAPFMITHCGAKWRHLTHRPEVLQDTLNLHDVPESFRNRDKLAALFPTGQVVGVWPNASAQAQVKFPSREALIEAVKNPECRTVDGHDMKLALAIAPVDPVSRGGTPRAPNDERRRGEISDQDENPGSKPGSYGTKGPSEKPASLISEGSTGKQ</sequence>
<organism evidence="2 3">
    <name type="scientific">Rhipicephalus sanguineus</name>
    <name type="common">Brown dog tick</name>
    <name type="synonym">Ixodes sanguineus</name>
    <dbReference type="NCBI Taxonomy" id="34632"/>
    <lineage>
        <taxon>Eukaryota</taxon>
        <taxon>Metazoa</taxon>
        <taxon>Ecdysozoa</taxon>
        <taxon>Arthropoda</taxon>
        <taxon>Chelicerata</taxon>
        <taxon>Arachnida</taxon>
        <taxon>Acari</taxon>
        <taxon>Parasitiformes</taxon>
        <taxon>Ixodida</taxon>
        <taxon>Ixodoidea</taxon>
        <taxon>Ixodidae</taxon>
        <taxon>Rhipicephalinae</taxon>
        <taxon>Rhipicephalus</taxon>
        <taxon>Rhipicephalus</taxon>
    </lineage>
</organism>
<accession>A0A9D4QEE2</accession>